<dbReference type="Proteomes" id="UP000594014">
    <property type="component" value="Chromosome"/>
</dbReference>
<accession>A0ACD1A9C8</accession>
<name>A0ACD1A9C8_9FIRM</name>
<evidence type="ECO:0000313" key="1">
    <source>
        <dbReference type="EMBL" id="QOX63025.1"/>
    </source>
</evidence>
<proteinExistence type="predicted"/>
<sequence length="292" mass="33218">MHFTGRTWRPPYEAYSVIIQATSGCTYNKCRFCSLYHGERFRMSPMSEFEEDLAEIKSYQPNARRIFWTGANPFAMSYENLKLRALTTRDYLIKCQSMAMFASIRDIKSKSVHQLRKLRAMGINGLSIGTESGENETLTLANKGYTAEDIVGQCNKLEEAGIEYSFVYMTGLAGKGNGKRNAINSAKIFNQLNPYFLSIDSLTLFPDTDLYAWSKSNKFAPASEHERLEEMITLLEKLQIRTHLQADTKSNFKPLSGTIPYDKSRIIGELSYALKTASEQEMLDYRNSLSTL</sequence>
<reference evidence="1" key="1">
    <citation type="submission" date="2019-08" db="EMBL/GenBank/DDBJ databases">
        <title>Genome sequence of Clostridiales bacterium MT110.</title>
        <authorList>
            <person name="Cao J."/>
        </authorList>
    </citation>
    <scope>NUCLEOTIDE SEQUENCE</scope>
    <source>
        <strain evidence="1">MT110</strain>
    </source>
</reference>
<gene>
    <name evidence="1" type="ORF">FRZ06_06540</name>
</gene>
<dbReference type="EMBL" id="CP042469">
    <property type="protein sequence ID" value="QOX63025.1"/>
    <property type="molecule type" value="Genomic_DNA"/>
</dbReference>
<keyword evidence="2" id="KW-1185">Reference proteome</keyword>
<organism evidence="1 2">
    <name type="scientific">Anoxybacterium hadale</name>
    <dbReference type="NCBI Taxonomy" id="3408580"/>
    <lineage>
        <taxon>Bacteria</taxon>
        <taxon>Bacillati</taxon>
        <taxon>Bacillota</taxon>
        <taxon>Clostridia</taxon>
        <taxon>Peptostreptococcales</taxon>
        <taxon>Anaerovoracaceae</taxon>
        <taxon>Anoxybacterium</taxon>
    </lineage>
</organism>
<protein>
    <submittedName>
        <fullName evidence="1">Radical SAM protein</fullName>
    </submittedName>
</protein>
<evidence type="ECO:0000313" key="2">
    <source>
        <dbReference type="Proteomes" id="UP000594014"/>
    </source>
</evidence>